<keyword evidence="5" id="KW-0597">Phosphoprotein</keyword>
<dbReference type="EC" id="2.7.13.3" evidence="3"/>
<evidence type="ECO:0000256" key="3">
    <source>
        <dbReference type="ARBA" id="ARBA00012438"/>
    </source>
</evidence>
<keyword evidence="13" id="KW-0175">Coiled coil</keyword>
<keyword evidence="12" id="KW-0902">Two-component regulatory system</keyword>
<keyword evidence="11 14" id="KW-1133">Transmembrane helix</keyword>
<dbReference type="PROSITE" id="PS50109">
    <property type="entry name" value="HIS_KIN"/>
    <property type="match status" value="1"/>
</dbReference>
<dbReference type="InterPro" id="IPR005467">
    <property type="entry name" value="His_kinase_dom"/>
</dbReference>
<proteinExistence type="predicted"/>
<dbReference type="InterPro" id="IPR036890">
    <property type="entry name" value="HATPase_C_sf"/>
</dbReference>
<dbReference type="PIRSF" id="PIRSF036431">
    <property type="entry name" value="STHK_DctB"/>
    <property type="match status" value="1"/>
</dbReference>
<dbReference type="Gene3D" id="1.10.287.130">
    <property type="match status" value="1"/>
</dbReference>
<dbReference type="SMART" id="SM00388">
    <property type="entry name" value="HisKA"/>
    <property type="match status" value="1"/>
</dbReference>
<evidence type="ECO:0000256" key="10">
    <source>
        <dbReference type="ARBA" id="ARBA00022840"/>
    </source>
</evidence>
<evidence type="ECO:0000256" key="11">
    <source>
        <dbReference type="ARBA" id="ARBA00022989"/>
    </source>
</evidence>
<gene>
    <name evidence="16" type="ORF">V6R86_06655</name>
</gene>
<keyword evidence="14" id="KW-0472">Membrane</keyword>
<dbReference type="RefSeq" id="WP_338503061.1">
    <property type="nucleotide sequence ID" value="NZ_CP145607.1"/>
</dbReference>
<keyword evidence="17" id="KW-1185">Reference proteome</keyword>
<comment type="catalytic activity">
    <reaction evidence="1">
        <text>ATP + protein L-histidine = ADP + protein N-phospho-L-histidine.</text>
        <dbReference type="EC" id="2.7.13.3"/>
    </reaction>
</comment>
<keyword evidence="7 14" id="KW-0812">Transmembrane</keyword>
<dbReference type="Proteomes" id="UP001382935">
    <property type="component" value="Chromosome"/>
</dbReference>
<evidence type="ECO:0000259" key="15">
    <source>
        <dbReference type="PROSITE" id="PS50109"/>
    </source>
</evidence>
<dbReference type="CDD" id="cd00082">
    <property type="entry name" value="HisKA"/>
    <property type="match status" value="1"/>
</dbReference>
<evidence type="ECO:0000256" key="8">
    <source>
        <dbReference type="ARBA" id="ARBA00022741"/>
    </source>
</evidence>
<sequence length="561" mass="61285">MEARGFTTRRIAAIIALLAAVGALLWISQRIAVDRAVAEERQRLTTVATLAAANFSRQIDMFELVATTLSADPEVSRVLETNDPRAVERLNERLATLSARLETSVIYLMDRRGTTVVSSNWRQPDSFVGDNYAFRRYFSQAMTEGASSQFGLGTRSRIPGLFLGRRIDGPGGASGVLVVKIRFDRMEQEWARTIGEAFVTDPDGLILVTSRPALRFSTVRSLDPRRREAMRARFTTTDLPLAMHPDFAAGRVTSTGRWHGEKLLAVTVPAAPPFRLSVLSPIAGAAAAARNSALLILLLLGAVLAIATLGISARRRLAAARAREAEQRRVDDLKNRLEQANRLSMLGQVVAGVGHEINQPIAAISMRAGSAKMLIDAGNPDEAKTAMSDIERLIHRLGRITGELRNFSRRSERKLEPVRLGDAIDGVALLLGDTLRRANSTFDVALPDPDLAVLAEQVRLEQVLVNLVRNALEAGGEGTRIWVETFADADCIRLEVSNDGPPISPEVRAQLFQPFTSTKSEGLGLGLLISRDIVSEFGGRLSLADDEIDRTTFRIDLKRTG</sequence>
<keyword evidence="8" id="KW-0547">Nucleotide-binding</keyword>
<feature type="coiled-coil region" evidence="13">
    <location>
        <begin position="316"/>
        <end position="343"/>
    </location>
</feature>
<dbReference type="InterPro" id="IPR029151">
    <property type="entry name" value="Sensor-like_sf"/>
</dbReference>
<dbReference type="Gene3D" id="6.10.250.3020">
    <property type="match status" value="1"/>
</dbReference>
<comment type="subcellular location">
    <subcellularLocation>
        <location evidence="2">Cell membrane</location>
        <topology evidence="2">Multi-pass membrane protein</topology>
    </subcellularLocation>
</comment>
<evidence type="ECO:0000256" key="7">
    <source>
        <dbReference type="ARBA" id="ARBA00022692"/>
    </source>
</evidence>
<feature type="transmembrane region" description="Helical" evidence="14">
    <location>
        <begin position="293"/>
        <end position="313"/>
    </location>
</feature>
<feature type="domain" description="Histidine kinase" evidence="15">
    <location>
        <begin position="352"/>
        <end position="561"/>
    </location>
</feature>
<dbReference type="Pfam" id="PF02518">
    <property type="entry name" value="HATPase_c"/>
    <property type="match status" value="1"/>
</dbReference>
<evidence type="ECO:0000256" key="2">
    <source>
        <dbReference type="ARBA" id="ARBA00004651"/>
    </source>
</evidence>
<keyword evidence="6" id="KW-0808">Transferase</keyword>
<evidence type="ECO:0000256" key="6">
    <source>
        <dbReference type="ARBA" id="ARBA00022679"/>
    </source>
</evidence>
<dbReference type="Gene3D" id="3.30.565.10">
    <property type="entry name" value="Histidine kinase-like ATPase, C-terminal domain"/>
    <property type="match status" value="1"/>
</dbReference>
<evidence type="ECO:0000313" key="16">
    <source>
        <dbReference type="EMBL" id="WWM70364.1"/>
    </source>
</evidence>
<evidence type="ECO:0000256" key="1">
    <source>
        <dbReference type="ARBA" id="ARBA00000085"/>
    </source>
</evidence>
<keyword evidence="4" id="KW-1003">Cell membrane</keyword>
<dbReference type="SUPFAM" id="SSF55874">
    <property type="entry name" value="ATPase domain of HSP90 chaperone/DNA topoisomerase II/histidine kinase"/>
    <property type="match status" value="1"/>
</dbReference>
<evidence type="ECO:0000256" key="4">
    <source>
        <dbReference type="ARBA" id="ARBA00022475"/>
    </source>
</evidence>
<dbReference type="Gene3D" id="3.30.450.20">
    <property type="entry name" value="PAS domain"/>
    <property type="match status" value="2"/>
</dbReference>
<dbReference type="CDD" id="cd12914">
    <property type="entry name" value="PDC1_DGC_like"/>
    <property type="match status" value="1"/>
</dbReference>
<evidence type="ECO:0000313" key="17">
    <source>
        <dbReference type="Proteomes" id="UP001382935"/>
    </source>
</evidence>
<evidence type="ECO:0000256" key="9">
    <source>
        <dbReference type="ARBA" id="ARBA00022777"/>
    </source>
</evidence>
<dbReference type="InterPro" id="IPR036097">
    <property type="entry name" value="HisK_dim/P_sf"/>
</dbReference>
<evidence type="ECO:0000256" key="5">
    <source>
        <dbReference type="ARBA" id="ARBA00022553"/>
    </source>
</evidence>
<evidence type="ECO:0000256" key="12">
    <source>
        <dbReference type="ARBA" id="ARBA00023012"/>
    </source>
</evidence>
<dbReference type="EMBL" id="CP145607">
    <property type="protein sequence ID" value="WWM70364.1"/>
    <property type="molecule type" value="Genomic_DNA"/>
</dbReference>
<dbReference type="PANTHER" id="PTHR43065">
    <property type="entry name" value="SENSOR HISTIDINE KINASE"/>
    <property type="match status" value="1"/>
</dbReference>
<keyword evidence="9" id="KW-0418">Kinase</keyword>
<evidence type="ECO:0000256" key="14">
    <source>
        <dbReference type="SAM" id="Phobius"/>
    </source>
</evidence>
<reference evidence="16 17" key="1">
    <citation type="submission" date="2024-02" db="EMBL/GenBank/DDBJ databases">
        <title>Full genome sequence of Sphingomonas kaistensis.</title>
        <authorList>
            <person name="Poletto B.L."/>
            <person name="Silva G."/>
            <person name="Galante D."/>
            <person name="Campos K.R."/>
            <person name="Santos M.B.N."/>
            <person name="Sacchi C.T."/>
        </authorList>
    </citation>
    <scope>NUCLEOTIDE SEQUENCE [LARGE SCALE GENOMIC DNA]</scope>
    <source>
        <strain evidence="16 17">MA4R</strain>
    </source>
</reference>
<dbReference type="GO" id="GO:0005524">
    <property type="term" value="F:ATP binding"/>
    <property type="evidence" value="ECO:0007669"/>
    <property type="project" value="UniProtKB-KW"/>
</dbReference>
<dbReference type="SMART" id="SM00387">
    <property type="entry name" value="HATPase_c"/>
    <property type="match status" value="1"/>
</dbReference>
<dbReference type="InterPro" id="IPR003661">
    <property type="entry name" value="HisK_dim/P_dom"/>
</dbReference>
<keyword evidence="10 16" id="KW-0067">ATP-binding</keyword>
<accession>A0ABZ2G1P8</accession>
<dbReference type="InterPro" id="IPR004358">
    <property type="entry name" value="Sig_transdc_His_kin-like_C"/>
</dbReference>
<dbReference type="InterPro" id="IPR017055">
    <property type="entry name" value="Sig_transdc_His_kinase_DctB"/>
</dbReference>
<protein>
    <recommendedName>
        <fullName evidence="3">histidine kinase</fullName>
        <ecNumber evidence="3">2.7.13.3</ecNumber>
    </recommendedName>
</protein>
<dbReference type="SUPFAM" id="SSF47384">
    <property type="entry name" value="Homodimeric domain of signal transducing histidine kinase"/>
    <property type="match status" value="1"/>
</dbReference>
<evidence type="ECO:0000256" key="13">
    <source>
        <dbReference type="SAM" id="Coils"/>
    </source>
</evidence>
<dbReference type="PRINTS" id="PR00344">
    <property type="entry name" value="BCTRLSENSOR"/>
</dbReference>
<dbReference type="PANTHER" id="PTHR43065:SF46">
    <property type="entry name" value="C4-DICARBOXYLATE TRANSPORT SENSOR PROTEIN DCTB"/>
    <property type="match status" value="1"/>
</dbReference>
<organism evidence="16 17">
    <name type="scientific">Sphingomonas kaistensis</name>
    <dbReference type="NCBI Taxonomy" id="298708"/>
    <lineage>
        <taxon>Bacteria</taxon>
        <taxon>Pseudomonadati</taxon>
        <taxon>Pseudomonadota</taxon>
        <taxon>Alphaproteobacteria</taxon>
        <taxon>Sphingomonadales</taxon>
        <taxon>Sphingomonadaceae</taxon>
        <taxon>Sphingomonas</taxon>
    </lineage>
</organism>
<dbReference type="Pfam" id="PF00512">
    <property type="entry name" value="HisKA"/>
    <property type="match status" value="1"/>
</dbReference>
<dbReference type="SUPFAM" id="SSF103190">
    <property type="entry name" value="Sensory domain-like"/>
    <property type="match status" value="1"/>
</dbReference>
<dbReference type="InterPro" id="IPR003594">
    <property type="entry name" value="HATPase_dom"/>
</dbReference>
<name>A0ABZ2G1P8_9SPHN</name>